<dbReference type="EMBL" id="MU006339">
    <property type="protein sequence ID" value="KAF2846058.1"/>
    <property type="molecule type" value="Genomic_DNA"/>
</dbReference>
<sequence length="174" mass="20157">MLFKFLALLGFLCMIVFADNSVTNITASDLYNGTIVSGSTNRAPGVHGWCTFHAKVWEQCYDQSNTNIYLRLSYVRDEHGNEIPGLGRPVSGEVSFIGDYPQWTEMEIYGNRMMLTWKGSNHIEYMYGTDNQHLKTWRDNEGYQCKRRSDWGPGRMNCKSKFPLSNYRVSFDYQ</sequence>
<gene>
    <name evidence="2" type="ORF">T440DRAFT_251511</name>
</gene>
<proteinExistence type="predicted"/>
<name>A0A6A7AVA6_9PLEO</name>
<evidence type="ECO:0000313" key="2">
    <source>
        <dbReference type="EMBL" id="KAF2846058.1"/>
    </source>
</evidence>
<evidence type="ECO:0000313" key="3">
    <source>
        <dbReference type="Proteomes" id="UP000799423"/>
    </source>
</evidence>
<accession>A0A6A7AVA6</accession>
<feature type="chain" id="PRO_5025423858" evidence="1">
    <location>
        <begin position="19"/>
        <end position="174"/>
    </location>
</feature>
<dbReference type="Proteomes" id="UP000799423">
    <property type="component" value="Unassembled WGS sequence"/>
</dbReference>
<dbReference type="OrthoDB" id="10374328at2759"/>
<reference evidence="2" key="1">
    <citation type="submission" date="2020-01" db="EMBL/GenBank/DDBJ databases">
        <authorList>
            <consortium name="DOE Joint Genome Institute"/>
            <person name="Haridas S."/>
            <person name="Albert R."/>
            <person name="Binder M."/>
            <person name="Bloem J."/>
            <person name="Labutti K."/>
            <person name="Salamov A."/>
            <person name="Andreopoulos B."/>
            <person name="Baker S.E."/>
            <person name="Barry K."/>
            <person name="Bills G."/>
            <person name="Bluhm B.H."/>
            <person name="Cannon C."/>
            <person name="Castanera R."/>
            <person name="Culley D.E."/>
            <person name="Daum C."/>
            <person name="Ezra D."/>
            <person name="Gonzalez J.B."/>
            <person name="Henrissat B."/>
            <person name="Kuo A."/>
            <person name="Liang C."/>
            <person name="Lipzen A."/>
            <person name="Lutzoni F."/>
            <person name="Magnuson J."/>
            <person name="Mondo S."/>
            <person name="Nolan M."/>
            <person name="Ohm R."/>
            <person name="Pangilinan J."/>
            <person name="Park H.-J."/>
            <person name="Ramirez L."/>
            <person name="Alfaro M."/>
            <person name="Sun H."/>
            <person name="Tritt A."/>
            <person name="Yoshinaga Y."/>
            <person name="Zwiers L.-H."/>
            <person name="Turgeon B.G."/>
            <person name="Goodwin S.B."/>
            <person name="Spatafora J.W."/>
            <person name="Crous P.W."/>
            <person name="Grigoriev I.V."/>
        </authorList>
    </citation>
    <scope>NUCLEOTIDE SEQUENCE</scope>
    <source>
        <strain evidence="2">IPT5</strain>
    </source>
</reference>
<feature type="signal peptide" evidence="1">
    <location>
        <begin position="1"/>
        <end position="18"/>
    </location>
</feature>
<keyword evidence="1" id="KW-0732">Signal</keyword>
<protein>
    <submittedName>
        <fullName evidence="2">Uncharacterized protein</fullName>
    </submittedName>
</protein>
<dbReference type="AlphaFoldDB" id="A0A6A7AVA6"/>
<organism evidence="2 3">
    <name type="scientific">Plenodomus tracheiphilus IPT5</name>
    <dbReference type="NCBI Taxonomy" id="1408161"/>
    <lineage>
        <taxon>Eukaryota</taxon>
        <taxon>Fungi</taxon>
        <taxon>Dikarya</taxon>
        <taxon>Ascomycota</taxon>
        <taxon>Pezizomycotina</taxon>
        <taxon>Dothideomycetes</taxon>
        <taxon>Pleosporomycetidae</taxon>
        <taxon>Pleosporales</taxon>
        <taxon>Pleosporineae</taxon>
        <taxon>Leptosphaeriaceae</taxon>
        <taxon>Plenodomus</taxon>
    </lineage>
</organism>
<evidence type="ECO:0000256" key="1">
    <source>
        <dbReference type="SAM" id="SignalP"/>
    </source>
</evidence>
<keyword evidence="3" id="KW-1185">Reference proteome</keyword>